<keyword evidence="6" id="KW-0460">Magnesium</keyword>
<evidence type="ECO:0000313" key="13">
    <source>
        <dbReference type="Proteomes" id="UP001595844"/>
    </source>
</evidence>
<dbReference type="InterPro" id="IPR001173">
    <property type="entry name" value="Glyco_trans_2-like"/>
</dbReference>
<evidence type="ECO:0000256" key="8">
    <source>
        <dbReference type="ARBA" id="ARBA00040894"/>
    </source>
</evidence>
<dbReference type="PANTHER" id="PTHR48090">
    <property type="entry name" value="UNDECAPRENYL-PHOSPHATE 4-DEOXY-4-FORMAMIDO-L-ARABINOSE TRANSFERASE-RELATED"/>
    <property type="match status" value="1"/>
</dbReference>
<sequence length="333" mass="35441">MPTVPASPVRVVGSDSACGRPVGPDHSKCAQRWRRAGVWRSLVAMNVGELIDRKLGRRVSVVVPALDDEDTVAAVVAAVRPLLGGLVDEVIVLDAGSTDRTVARARAAGAAVYSREDAMPGVAPRPGKGEVVWRSLAVCTGDFIVYLDADLVEPDPQLVPDLIAPLLTDPGVALVKGFYRSPVSDDADDGGRLTQLVARPLLTALAPALAEIVQPLGGEYAASRAFLAEISIASGYGAEIGILIDCWQRRGLSAIDQVDLGVRVHRQRSTHELAVLSRQVVATLLDRLGIRDSGFGLVQFLPSETGWCRTPSEVSLADRPPMTQLHTAHRHIA</sequence>
<dbReference type="Proteomes" id="UP001595844">
    <property type="component" value="Unassembled WGS sequence"/>
</dbReference>
<evidence type="ECO:0000256" key="5">
    <source>
        <dbReference type="ARBA" id="ARBA00022679"/>
    </source>
</evidence>
<evidence type="ECO:0000256" key="2">
    <source>
        <dbReference type="ARBA" id="ARBA00001946"/>
    </source>
</evidence>
<evidence type="ECO:0000313" key="12">
    <source>
        <dbReference type="EMBL" id="MFC4372665.1"/>
    </source>
</evidence>
<keyword evidence="13" id="KW-1185">Reference proteome</keyword>
<dbReference type="InterPro" id="IPR050256">
    <property type="entry name" value="Glycosyltransferase_2"/>
</dbReference>
<dbReference type="EC" id="2.4.1.266" evidence="7"/>
<proteinExistence type="inferred from homology"/>
<keyword evidence="4 12" id="KW-0328">Glycosyltransferase</keyword>
<dbReference type="GO" id="GO:0016757">
    <property type="term" value="F:glycosyltransferase activity"/>
    <property type="evidence" value="ECO:0007669"/>
    <property type="project" value="UniProtKB-KW"/>
</dbReference>
<evidence type="ECO:0000256" key="4">
    <source>
        <dbReference type="ARBA" id="ARBA00022676"/>
    </source>
</evidence>
<comment type="caution">
    <text evidence="12">The sequence shown here is derived from an EMBL/GenBank/DDBJ whole genome shotgun (WGS) entry which is preliminary data.</text>
</comment>
<dbReference type="NCBIfam" id="NF010496">
    <property type="entry name" value="PRK13915.1"/>
    <property type="match status" value="1"/>
</dbReference>
<dbReference type="PANTHER" id="PTHR48090:SF10">
    <property type="entry name" value="GLUCOSYL-3-PHOSPHOGLYCERATE SYNTHASE"/>
    <property type="match status" value="1"/>
</dbReference>
<dbReference type="EMBL" id="JBHSDL010000002">
    <property type="protein sequence ID" value="MFC4372665.1"/>
    <property type="molecule type" value="Genomic_DNA"/>
</dbReference>
<dbReference type="RefSeq" id="WP_378555190.1">
    <property type="nucleotide sequence ID" value="NZ_JBHSDL010000002.1"/>
</dbReference>
<comment type="similarity">
    <text evidence="3">Belongs to the glycosyltransferase 2 family.</text>
</comment>
<evidence type="ECO:0000256" key="3">
    <source>
        <dbReference type="ARBA" id="ARBA00006739"/>
    </source>
</evidence>
<dbReference type="Pfam" id="PF00535">
    <property type="entry name" value="Glycos_transf_2"/>
    <property type="match status" value="1"/>
</dbReference>
<keyword evidence="5 12" id="KW-0808">Transferase</keyword>
<name>A0ABV8VD63_9NOCA</name>
<evidence type="ECO:0000256" key="10">
    <source>
        <dbReference type="ARBA" id="ARBA00048997"/>
    </source>
</evidence>
<reference evidence="13" key="1">
    <citation type="journal article" date="2019" name="Int. J. Syst. Evol. Microbiol.">
        <title>The Global Catalogue of Microorganisms (GCM) 10K type strain sequencing project: providing services to taxonomists for standard genome sequencing and annotation.</title>
        <authorList>
            <consortium name="The Broad Institute Genomics Platform"/>
            <consortium name="The Broad Institute Genome Sequencing Center for Infectious Disease"/>
            <person name="Wu L."/>
            <person name="Ma J."/>
        </authorList>
    </citation>
    <scope>NUCLEOTIDE SEQUENCE [LARGE SCALE GENOMIC DNA]</scope>
    <source>
        <strain evidence="13">IBRC-M 10490</strain>
    </source>
</reference>
<comment type="cofactor">
    <cofactor evidence="2">
        <name>Mg(2+)</name>
        <dbReference type="ChEBI" id="CHEBI:18420"/>
    </cofactor>
</comment>
<evidence type="ECO:0000256" key="9">
    <source>
        <dbReference type="ARBA" id="ARBA00048689"/>
    </source>
</evidence>
<comment type="catalytic activity">
    <reaction evidence="9">
        <text>(2R)-3-phosphoglycerate + UDP-alpha-D-glucose = (2R)-2-O-(alpha-D-glucopyranosyl)-3-phospho-glycerate + UDP + H(+)</text>
        <dbReference type="Rhea" id="RHEA:31319"/>
        <dbReference type="ChEBI" id="CHEBI:15378"/>
        <dbReference type="ChEBI" id="CHEBI:58223"/>
        <dbReference type="ChEBI" id="CHEBI:58272"/>
        <dbReference type="ChEBI" id="CHEBI:58885"/>
        <dbReference type="ChEBI" id="CHEBI:62600"/>
        <dbReference type="EC" id="2.4.1.266"/>
    </reaction>
    <physiologicalReaction direction="left-to-right" evidence="9">
        <dbReference type="Rhea" id="RHEA:31320"/>
    </physiologicalReaction>
</comment>
<evidence type="ECO:0000256" key="7">
    <source>
        <dbReference type="ARBA" id="ARBA00039022"/>
    </source>
</evidence>
<evidence type="ECO:0000256" key="6">
    <source>
        <dbReference type="ARBA" id="ARBA00022842"/>
    </source>
</evidence>
<comment type="catalytic activity">
    <reaction evidence="10">
        <text>an NDP-alpha-D-glucose + (2R)-3-phosphoglycerate = (2R)-2-O-(alpha-D-glucopyranosyl)-3-phospho-glycerate + a ribonucleoside 5'-diphosphate + H(+)</text>
        <dbReference type="Rhea" id="RHEA:47244"/>
        <dbReference type="ChEBI" id="CHEBI:15378"/>
        <dbReference type="ChEBI" id="CHEBI:57930"/>
        <dbReference type="ChEBI" id="CHEBI:58272"/>
        <dbReference type="ChEBI" id="CHEBI:62600"/>
        <dbReference type="ChEBI" id="CHEBI:76533"/>
        <dbReference type="EC" id="2.4.1.266"/>
    </reaction>
    <physiologicalReaction direction="left-to-right" evidence="10">
        <dbReference type="Rhea" id="RHEA:47245"/>
    </physiologicalReaction>
</comment>
<dbReference type="SUPFAM" id="SSF53448">
    <property type="entry name" value="Nucleotide-diphospho-sugar transferases"/>
    <property type="match status" value="1"/>
</dbReference>
<comment type="cofactor">
    <cofactor evidence="1">
        <name>Mn(2+)</name>
        <dbReference type="ChEBI" id="CHEBI:29035"/>
    </cofactor>
</comment>
<protein>
    <recommendedName>
        <fullName evidence="8">Glucosyl-3-phosphoglycerate synthase</fullName>
        <ecNumber evidence="7">2.4.1.266</ecNumber>
    </recommendedName>
</protein>
<evidence type="ECO:0000256" key="1">
    <source>
        <dbReference type="ARBA" id="ARBA00001936"/>
    </source>
</evidence>
<organism evidence="12 13">
    <name type="scientific">Nocardia halotolerans</name>
    <dbReference type="NCBI Taxonomy" id="1755878"/>
    <lineage>
        <taxon>Bacteria</taxon>
        <taxon>Bacillati</taxon>
        <taxon>Actinomycetota</taxon>
        <taxon>Actinomycetes</taxon>
        <taxon>Mycobacteriales</taxon>
        <taxon>Nocardiaceae</taxon>
        <taxon>Nocardia</taxon>
    </lineage>
</organism>
<gene>
    <name evidence="12" type="ORF">ACFO5K_01025</name>
</gene>
<evidence type="ECO:0000259" key="11">
    <source>
        <dbReference type="Pfam" id="PF00535"/>
    </source>
</evidence>
<dbReference type="Gene3D" id="3.90.550.10">
    <property type="entry name" value="Spore Coat Polysaccharide Biosynthesis Protein SpsA, Chain A"/>
    <property type="match status" value="1"/>
</dbReference>
<feature type="domain" description="Glycosyltransferase 2-like" evidence="11">
    <location>
        <begin position="60"/>
        <end position="182"/>
    </location>
</feature>
<accession>A0ABV8VD63</accession>
<dbReference type="InterPro" id="IPR029044">
    <property type="entry name" value="Nucleotide-diphossugar_trans"/>
</dbReference>